<dbReference type="GO" id="GO:0030424">
    <property type="term" value="C:axon"/>
    <property type="evidence" value="ECO:0007669"/>
    <property type="project" value="TreeGrafter"/>
</dbReference>
<dbReference type="Pfam" id="PF13927">
    <property type="entry name" value="Ig_3"/>
    <property type="match status" value="1"/>
</dbReference>
<evidence type="ECO:0000256" key="1">
    <source>
        <dbReference type="ARBA" id="ARBA00022536"/>
    </source>
</evidence>
<dbReference type="Gene3D" id="2.60.40.10">
    <property type="entry name" value="Immunoglobulins"/>
    <property type="match status" value="4"/>
</dbReference>
<dbReference type="GO" id="GO:0007156">
    <property type="term" value="P:homophilic cell adhesion via plasma membrane adhesion molecules"/>
    <property type="evidence" value="ECO:0007669"/>
    <property type="project" value="TreeGrafter"/>
</dbReference>
<feature type="domain" description="Ig-like" evidence="6">
    <location>
        <begin position="41"/>
        <end position="124"/>
    </location>
</feature>
<dbReference type="InterPro" id="IPR000742">
    <property type="entry name" value="EGF"/>
</dbReference>
<evidence type="ECO:0000256" key="5">
    <source>
        <dbReference type="ARBA" id="ARBA00023319"/>
    </source>
</evidence>
<dbReference type="InterPro" id="IPR013098">
    <property type="entry name" value="Ig_I-set"/>
</dbReference>
<evidence type="ECO:0000313" key="8">
    <source>
        <dbReference type="Proteomes" id="UP000270296"/>
    </source>
</evidence>
<keyword evidence="2" id="KW-0732">Signal</keyword>
<evidence type="ECO:0000256" key="3">
    <source>
        <dbReference type="ARBA" id="ARBA00022737"/>
    </source>
</evidence>
<accession>A0A183IB38</accession>
<dbReference type="AlphaFoldDB" id="A0A183IB38"/>
<dbReference type="Pfam" id="PF07679">
    <property type="entry name" value="I-set"/>
    <property type="match status" value="2"/>
</dbReference>
<dbReference type="InterPro" id="IPR009030">
    <property type="entry name" value="Growth_fac_rcpt_cys_sf"/>
</dbReference>
<dbReference type="PANTHER" id="PTHR45080:SF8">
    <property type="entry name" value="IG-LIKE DOMAIN-CONTAINING PROTEIN"/>
    <property type="match status" value="1"/>
</dbReference>
<dbReference type="Proteomes" id="UP000270296">
    <property type="component" value="Unassembled WGS sequence"/>
</dbReference>
<dbReference type="InterPro" id="IPR050958">
    <property type="entry name" value="Cell_Adh-Cytoskel_Orgn"/>
</dbReference>
<keyword evidence="3" id="KW-0677">Repeat</keyword>
<evidence type="ECO:0000259" key="6">
    <source>
        <dbReference type="PROSITE" id="PS50835"/>
    </source>
</evidence>
<dbReference type="InterPro" id="IPR026823">
    <property type="entry name" value="cEGF"/>
</dbReference>
<dbReference type="InterPro" id="IPR003599">
    <property type="entry name" value="Ig_sub"/>
</dbReference>
<dbReference type="Gene3D" id="2.10.25.10">
    <property type="entry name" value="Laminin"/>
    <property type="match status" value="2"/>
</dbReference>
<reference evidence="7 8" key="2">
    <citation type="submission" date="2018-11" db="EMBL/GenBank/DDBJ databases">
        <authorList>
            <consortium name="Pathogen Informatics"/>
        </authorList>
    </citation>
    <scope>NUCLEOTIDE SEQUENCE [LARGE SCALE GENOMIC DNA]</scope>
</reference>
<dbReference type="GO" id="GO:0043025">
    <property type="term" value="C:neuronal cell body"/>
    <property type="evidence" value="ECO:0007669"/>
    <property type="project" value="TreeGrafter"/>
</dbReference>
<evidence type="ECO:0000256" key="4">
    <source>
        <dbReference type="ARBA" id="ARBA00023157"/>
    </source>
</evidence>
<dbReference type="WBParaSite" id="SBAD_0000085501-mRNA-1">
    <property type="protein sequence ID" value="SBAD_0000085501-mRNA-1"/>
    <property type="gene ID" value="SBAD_0000085501"/>
</dbReference>
<dbReference type="SUPFAM" id="SSF57184">
    <property type="entry name" value="Growth factor receptor domain"/>
    <property type="match status" value="1"/>
</dbReference>
<keyword evidence="8" id="KW-1185">Reference proteome</keyword>
<sequence>MNQGLTILAAEPDDEGEYSCVAISSAGRNEGRIPLEVLKAPVIAPGEIVQVIEGQTGELMCDASGSPTPQIEWIVNGVSVQGDDRMWLSGKLLRINNVRRQDSGVYMCVATNLAGRAQQTYNLEVLVPPKIITQARDDVEVALNHKLVLECRATGHPEPQVKWFRNGVPSDTLLNYEVHYMQNYVVGIENVFQSTQSAELIITASLSDDQALVKCVASNAAGEDTKTYRISGDHEWRERKLVIGGNGTDRSVARIDKVRLHDKGNYSCVVKNAAGNATQVFVLNVGVPKEKFRVVSVECDAEGRPKKTTYVPARGDNPDLNRPLLPWDEENIDLPANGTNGIIIKCLTNYEQRKSREDVLPTSPLLTEFPKSQQVRVGDSVTLSCSAIGNPVPEILWMYKRKLIRGAMTADRGRSRIMLTNVGHSQAGRYTCLARNRHGSTQAFATVKVNGFNACPPDTVCQFHCIMIRNSSVCVCPLGYRLSADQRTCEDINECQEGAVPCAVGELCFNTKGSHHCLRVDCPLNYEFIADTSVCQRLCQSDTDVNCNDSFPERIEVHQIALPNKIYKGFEVLKLRTSALTADGREQYVVLASDSDELPFDFRYAEHGDVMYTTRALNQAKTYTFTVLTPTLLDVDRRRNFRRQLMFIASVSYCPF</sequence>
<gene>
    <name evidence="7" type="ORF">SBAD_LOCUS832</name>
</gene>
<dbReference type="SMART" id="SM00409">
    <property type="entry name" value="IG"/>
    <property type="match status" value="3"/>
</dbReference>
<dbReference type="GO" id="GO:0005886">
    <property type="term" value="C:plasma membrane"/>
    <property type="evidence" value="ECO:0007669"/>
    <property type="project" value="TreeGrafter"/>
</dbReference>
<dbReference type="InterPro" id="IPR013783">
    <property type="entry name" value="Ig-like_fold"/>
</dbReference>
<name>A0A183IB38_9BILA</name>
<dbReference type="OrthoDB" id="5985519at2759"/>
<evidence type="ECO:0000313" key="9">
    <source>
        <dbReference type="WBParaSite" id="SBAD_0000085501-mRNA-1"/>
    </source>
</evidence>
<dbReference type="GO" id="GO:0050808">
    <property type="term" value="P:synapse organization"/>
    <property type="evidence" value="ECO:0007669"/>
    <property type="project" value="TreeGrafter"/>
</dbReference>
<dbReference type="CDD" id="cd00054">
    <property type="entry name" value="EGF_CA"/>
    <property type="match status" value="1"/>
</dbReference>
<dbReference type="InterPro" id="IPR007110">
    <property type="entry name" value="Ig-like_dom"/>
</dbReference>
<keyword evidence="5" id="KW-0393">Immunoglobulin domain</keyword>
<protein>
    <submittedName>
        <fullName evidence="9">Ig-like domain-containing protein</fullName>
    </submittedName>
</protein>
<dbReference type="GO" id="GO:0008046">
    <property type="term" value="F:axon guidance receptor activity"/>
    <property type="evidence" value="ECO:0007669"/>
    <property type="project" value="TreeGrafter"/>
</dbReference>
<feature type="domain" description="Ig-like" evidence="6">
    <location>
        <begin position="129"/>
        <end position="231"/>
    </location>
</feature>
<evidence type="ECO:0000256" key="2">
    <source>
        <dbReference type="ARBA" id="ARBA00022729"/>
    </source>
</evidence>
<keyword evidence="1" id="KW-0245">EGF-like domain</keyword>
<dbReference type="InterPro" id="IPR001881">
    <property type="entry name" value="EGF-like_Ca-bd_dom"/>
</dbReference>
<dbReference type="PANTHER" id="PTHR45080">
    <property type="entry name" value="CONTACTIN 5"/>
    <property type="match status" value="1"/>
</dbReference>
<reference evidence="9" key="1">
    <citation type="submission" date="2016-06" db="UniProtKB">
        <authorList>
            <consortium name="WormBaseParasite"/>
        </authorList>
    </citation>
    <scope>IDENTIFICATION</scope>
</reference>
<dbReference type="FunFam" id="2.60.40.10:FF:000032">
    <property type="entry name" value="palladin isoform X1"/>
    <property type="match status" value="2"/>
</dbReference>
<proteinExistence type="predicted"/>
<evidence type="ECO:0000313" key="7">
    <source>
        <dbReference type="EMBL" id="VDO92290.1"/>
    </source>
</evidence>
<feature type="domain" description="Ig-like" evidence="6">
    <location>
        <begin position="364"/>
        <end position="450"/>
    </location>
</feature>
<dbReference type="SMART" id="SM00179">
    <property type="entry name" value="EGF_CA"/>
    <property type="match status" value="2"/>
</dbReference>
<dbReference type="InterPro" id="IPR003598">
    <property type="entry name" value="Ig_sub2"/>
</dbReference>
<dbReference type="GO" id="GO:0005509">
    <property type="term" value="F:calcium ion binding"/>
    <property type="evidence" value="ECO:0007669"/>
    <property type="project" value="InterPro"/>
</dbReference>
<dbReference type="PROSITE" id="PS50835">
    <property type="entry name" value="IG_LIKE"/>
    <property type="match status" value="3"/>
</dbReference>
<dbReference type="SMART" id="SM00408">
    <property type="entry name" value="IGc2"/>
    <property type="match status" value="3"/>
</dbReference>
<dbReference type="InterPro" id="IPR036179">
    <property type="entry name" value="Ig-like_dom_sf"/>
</dbReference>
<organism evidence="9">
    <name type="scientific">Soboliphyme baturini</name>
    <dbReference type="NCBI Taxonomy" id="241478"/>
    <lineage>
        <taxon>Eukaryota</taxon>
        <taxon>Metazoa</taxon>
        <taxon>Ecdysozoa</taxon>
        <taxon>Nematoda</taxon>
        <taxon>Enoplea</taxon>
        <taxon>Dorylaimia</taxon>
        <taxon>Dioctophymatida</taxon>
        <taxon>Dioctophymatoidea</taxon>
        <taxon>Soboliphymatidae</taxon>
        <taxon>Soboliphyme</taxon>
    </lineage>
</organism>
<dbReference type="SMART" id="SM00181">
    <property type="entry name" value="EGF"/>
    <property type="match status" value="2"/>
</dbReference>
<dbReference type="EMBL" id="UZAM01006637">
    <property type="protein sequence ID" value="VDO92290.1"/>
    <property type="molecule type" value="Genomic_DNA"/>
</dbReference>
<dbReference type="Pfam" id="PF12662">
    <property type="entry name" value="cEGF"/>
    <property type="match status" value="1"/>
</dbReference>
<keyword evidence="4" id="KW-1015">Disulfide bond</keyword>
<dbReference type="SUPFAM" id="SSF48726">
    <property type="entry name" value="Immunoglobulin"/>
    <property type="match status" value="5"/>
</dbReference>